<keyword evidence="5" id="KW-0808">Transferase</keyword>
<dbReference type="Pfam" id="PF02518">
    <property type="entry name" value="HATPase_c"/>
    <property type="match status" value="1"/>
</dbReference>
<keyword evidence="15" id="KW-1185">Reference proteome</keyword>
<dbReference type="PROSITE" id="PS50885">
    <property type="entry name" value="HAMP"/>
    <property type="match status" value="1"/>
</dbReference>
<evidence type="ECO:0000313" key="15">
    <source>
        <dbReference type="Proteomes" id="UP000265614"/>
    </source>
</evidence>
<keyword evidence="4" id="KW-0597">Phosphoprotein</keyword>
<dbReference type="InterPro" id="IPR004358">
    <property type="entry name" value="Sig_transdc_His_kin-like_C"/>
</dbReference>
<keyword evidence="6 11" id="KW-0812">Transmembrane</keyword>
<evidence type="ECO:0000256" key="2">
    <source>
        <dbReference type="ARBA" id="ARBA00004236"/>
    </source>
</evidence>
<evidence type="ECO:0000256" key="9">
    <source>
        <dbReference type="ARBA" id="ARBA00023012"/>
    </source>
</evidence>
<dbReference type="PROSITE" id="PS50109">
    <property type="entry name" value="HIS_KIN"/>
    <property type="match status" value="1"/>
</dbReference>
<evidence type="ECO:0000256" key="8">
    <source>
        <dbReference type="ARBA" id="ARBA00022989"/>
    </source>
</evidence>
<evidence type="ECO:0000256" key="5">
    <source>
        <dbReference type="ARBA" id="ARBA00022679"/>
    </source>
</evidence>
<feature type="transmembrane region" description="Helical" evidence="11">
    <location>
        <begin position="167"/>
        <end position="190"/>
    </location>
</feature>
<evidence type="ECO:0000256" key="10">
    <source>
        <dbReference type="ARBA" id="ARBA00023136"/>
    </source>
</evidence>
<evidence type="ECO:0000256" key="7">
    <source>
        <dbReference type="ARBA" id="ARBA00022777"/>
    </source>
</evidence>
<keyword evidence="8 11" id="KW-1133">Transmembrane helix</keyword>
<sequence>MAEWLRERSAPLRRAGARRTSLRRRITWLVAAAVALAAALVALAAYVVVRDQLADRVDEELLGRARLAATSDLASPQQIVGVARALTLTSDASVRLVAADGSAYPAGSRLPPVGDPELAVAAGRLEESLRTVDGQRVAAVPVRATLQPLALVVSQPTAPTERTLRRLGLVLLAVGLLGVAGAALAGRAVARSALRPVQQLTDAAETVARTEELEPIEVTGDDELARLAVAFNAMLAALDQARTRQRRLVADAGHELRTPLTSLRTNLDLLAQSDAAPAGARLDPGVRAELLDDVRAQVAELGGLVGDLVELSRDDRQRPRAEQLDLAALVGRAVERARRRGPGLAWDVRLEPWTVVGDPAALERAVTNLLDNAAKWGPAGSTVSVALRRGTLVVSDQGPGIAPEDLPHVFERFYRSAAARAMPGSGLGLAIVAQTAQRHGGSVTAGAAPGGGARFTLTLPAAPAAPAAHSGSTAMSQGPLRRF</sequence>
<dbReference type="InterPro" id="IPR003660">
    <property type="entry name" value="HAMP_dom"/>
</dbReference>
<dbReference type="InterPro" id="IPR003594">
    <property type="entry name" value="HATPase_dom"/>
</dbReference>
<evidence type="ECO:0000259" key="13">
    <source>
        <dbReference type="PROSITE" id="PS50885"/>
    </source>
</evidence>
<organism evidence="14 15">
    <name type="scientific">Vallicoccus soli</name>
    <dbReference type="NCBI Taxonomy" id="2339232"/>
    <lineage>
        <taxon>Bacteria</taxon>
        <taxon>Bacillati</taxon>
        <taxon>Actinomycetota</taxon>
        <taxon>Actinomycetes</taxon>
        <taxon>Motilibacterales</taxon>
        <taxon>Vallicoccaceae</taxon>
        <taxon>Vallicoccus</taxon>
    </lineage>
</organism>
<comment type="catalytic activity">
    <reaction evidence="1">
        <text>ATP + protein L-histidine = ADP + protein N-phospho-L-histidine.</text>
        <dbReference type="EC" id="2.7.13.3"/>
    </reaction>
</comment>
<evidence type="ECO:0000256" key="3">
    <source>
        <dbReference type="ARBA" id="ARBA00012438"/>
    </source>
</evidence>
<dbReference type="Gene3D" id="1.10.287.130">
    <property type="match status" value="1"/>
</dbReference>
<evidence type="ECO:0000313" key="14">
    <source>
        <dbReference type="EMBL" id="RJK98466.1"/>
    </source>
</evidence>
<reference evidence="14 15" key="1">
    <citation type="submission" date="2018-09" db="EMBL/GenBank/DDBJ databases">
        <title>YIM 75000 draft genome.</title>
        <authorList>
            <person name="Tang S."/>
            <person name="Feng Y."/>
        </authorList>
    </citation>
    <scope>NUCLEOTIDE SEQUENCE [LARGE SCALE GENOMIC DNA]</scope>
    <source>
        <strain evidence="14 15">YIM 75000</strain>
    </source>
</reference>
<dbReference type="Gene3D" id="6.10.340.10">
    <property type="match status" value="1"/>
</dbReference>
<feature type="domain" description="Histidine kinase" evidence="12">
    <location>
        <begin position="251"/>
        <end position="463"/>
    </location>
</feature>
<dbReference type="InterPro" id="IPR036097">
    <property type="entry name" value="HisK_dim/P_sf"/>
</dbReference>
<name>A0A3A3ZBI0_9ACTN</name>
<comment type="caution">
    <text evidence="14">The sequence shown here is derived from an EMBL/GenBank/DDBJ whole genome shotgun (WGS) entry which is preliminary data.</text>
</comment>
<comment type="subcellular location">
    <subcellularLocation>
        <location evidence="2">Cell membrane</location>
    </subcellularLocation>
</comment>
<dbReference type="PRINTS" id="PR00344">
    <property type="entry name" value="BCTRLSENSOR"/>
</dbReference>
<feature type="domain" description="HAMP" evidence="13">
    <location>
        <begin position="191"/>
        <end position="243"/>
    </location>
</feature>
<dbReference type="CDD" id="cd06225">
    <property type="entry name" value="HAMP"/>
    <property type="match status" value="1"/>
</dbReference>
<dbReference type="CDD" id="cd00082">
    <property type="entry name" value="HisKA"/>
    <property type="match status" value="1"/>
</dbReference>
<dbReference type="Pfam" id="PF00672">
    <property type="entry name" value="HAMP"/>
    <property type="match status" value="1"/>
</dbReference>
<gene>
    <name evidence="14" type="ORF">D5H78_04740</name>
</gene>
<dbReference type="AlphaFoldDB" id="A0A3A3ZBI0"/>
<dbReference type="EMBL" id="QZEZ01000001">
    <property type="protein sequence ID" value="RJK98466.1"/>
    <property type="molecule type" value="Genomic_DNA"/>
</dbReference>
<dbReference type="Proteomes" id="UP000265614">
    <property type="component" value="Unassembled WGS sequence"/>
</dbReference>
<keyword evidence="9" id="KW-0902">Two-component regulatory system</keyword>
<evidence type="ECO:0000256" key="1">
    <source>
        <dbReference type="ARBA" id="ARBA00000085"/>
    </source>
</evidence>
<dbReference type="GO" id="GO:0000155">
    <property type="term" value="F:phosphorelay sensor kinase activity"/>
    <property type="evidence" value="ECO:0007669"/>
    <property type="project" value="InterPro"/>
</dbReference>
<dbReference type="PANTHER" id="PTHR45436:SF5">
    <property type="entry name" value="SENSOR HISTIDINE KINASE TRCS"/>
    <property type="match status" value="1"/>
</dbReference>
<dbReference type="InterPro" id="IPR036890">
    <property type="entry name" value="HATPase_C_sf"/>
</dbReference>
<dbReference type="CDD" id="cd00075">
    <property type="entry name" value="HATPase"/>
    <property type="match status" value="1"/>
</dbReference>
<keyword evidence="7 14" id="KW-0418">Kinase</keyword>
<dbReference type="SMART" id="SM00304">
    <property type="entry name" value="HAMP"/>
    <property type="match status" value="1"/>
</dbReference>
<dbReference type="GO" id="GO:0005886">
    <property type="term" value="C:plasma membrane"/>
    <property type="evidence" value="ECO:0007669"/>
    <property type="project" value="UniProtKB-SubCell"/>
</dbReference>
<protein>
    <recommendedName>
        <fullName evidence="3">histidine kinase</fullName>
        <ecNumber evidence="3">2.7.13.3</ecNumber>
    </recommendedName>
</protein>
<dbReference type="InterPro" id="IPR050428">
    <property type="entry name" value="TCS_sensor_his_kinase"/>
</dbReference>
<dbReference type="OrthoDB" id="9786919at2"/>
<evidence type="ECO:0000256" key="11">
    <source>
        <dbReference type="SAM" id="Phobius"/>
    </source>
</evidence>
<keyword evidence="10 11" id="KW-0472">Membrane</keyword>
<dbReference type="PANTHER" id="PTHR45436">
    <property type="entry name" value="SENSOR HISTIDINE KINASE YKOH"/>
    <property type="match status" value="1"/>
</dbReference>
<dbReference type="Gene3D" id="3.30.565.10">
    <property type="entry name" value="Histidine kinase-like ATPase, C-terminal domain"/>
    <property type="match status" value="1"/>
</dbReference>
<dbReference type="SMART" id="SM00388">
    <property type="entry name" value="HisKA"/>
    <property type="match status" value="1"/>
</dbReference>
<dbReference type="SMART" id="SM00387">
    <property type="entry name" value="HATPase_c"/>
    <property type="match status" value="1"/>
</dbReference>
<dbReference type="SUPFAM" id="SSF158472">
    <property type="entry name" value="HAMP domain-like"/>
    <property type="match status" value="1"/>
</dbReference>
<accession>A0A3A3ZBI0</accession>
<dbReference type="InterPro" id="IPR005467">
    <property type="entry name" value="His_kinase_dom"/>
</dbReference>
<dbReference type="EC" id="2.7.13.3" evidence="3"/>
<dbReference type="SUPFAM" id="SSF55874">
    <property type="entry name" value="ATPase domain of HSP90 chaperone/DNA topoisomerase II/histidine kinase"/>
    <property type="match status" value="1"/>
</dbReference>
<dbReference type="SUPFAM" id="SSF47384">
    <property type="entry name" value="Homodimeric domain of signal transducing histidine kinase"/>
    <property type="match status" value="1"/>
</dbReference>
<evidence type="ECO:0000259" key="12">
    <source>
        <dbReference type="PROSITE" id="PS50109"/>
    </source>
</evidence>
<evidence type="ECO:0000256" key="4">
    <source>
        <dbReference type="ARBA" id="ARBA00022553"/>
    </source>
</evidence>
<dbReference type="Pfam" id="PF00512">
    <property type="entry name" value="HisKA"/>
    <property type="match status" value="1"/>
</dbReference>
<proteinExistence type="predicted"/>
<dbReference type="InterPro" id="IPR003661">
    <property type="entry name" value="HisK_dim/P_dom"/>
</dbReference>
<evidence type="ECO:0000256" key="6">
    <source>
        <dbReference type="ARBA" id="ARBA00022692"/>
    </source>
</evidence>